<evidence type="ECO:0000313" key="2">
    <source>
        <dbReference type="Proteomes" id="UP001631993"/>
    </source>
</evidence>
<dbReference type="Pfam" id="PF19711">
    <property type="entry name" value="DUF6207"/>
    <property type="match status" value="1"/>
</dbReference>
<name>A0ABW9IVY5_STRGJ</name>
<dbReference type="RefSeq" id="WP_369276626.1">
    <property type="nucleotide sequence ID" value="NZ_JBJVMW010000030.1"/>
</dbReference>
<sequence length="23" mass="2750">MYDPGQPSVRLRCYLDVRQELNP</sequence>
<dbReference type="EMBL" id="JBJVNE010000030">
    <property type="protein sequence ID" value="MFM9652608.1"/>
    <property type="molecule type" value="Genomic_DNA"/>
</dbReference>
<dbReference type="InterPro" id="IPR045775">
    <property type="entry name" value="DUF6207"/>
</dbReference>
<dbReference type="Proteomes" id="UP001631993">
    <property type="component" value="Unassembled WGS sequence"/>
</dbReference>
<reference evidence="1 2" key="1">
    <citation type="submission" date="2024-12" db="EMBL/GenBank/DDBJ databases">
        <title>Forecasting of Potato common scab and diversities of Pathogenic streptomyces spp. in china.</title>
        <authorList>
            <person name="Handique U."/>
            <person name="Wu J."/>
        </authorList>
    </citation>
    <scope>NUCLEOTIDE SEQUENCE [LARGE SCALE GENOMIC DNA]</scope>
    <source>
        <strain evidence="1 2">ZRIMU1585</strain>
    </source>
</reference>
<accession>A0ABW9IVY5</accession>
<organism evidence="1 2">
    <name type="scientific">Streptomyces galilaeus</name>
    <dbReference type="NCBI Taxonomy" id="33899"/>
    <lineage>
        <taxon>Bacteria</taxon>
        <taxon>Bacillati</taxon>
        <taxon>Actinomycetota</taxon>
        <taxon>Actinomycetes</taxon>
        <taxon>Kitasatosporales</taxon>
        <taxon>Streptomycetaceae</taxon>
        <taxon>Streptomyces</taxon>
    </lineage>
</organism>
<protein>
    <submittedName>
        <fullName evidence="1">DUF6207 family protein</fullName>
    </submittedName>
</protein>
<gene>
    <name evidence="1" type="ORF">ACKI1S_41650</name>
</gene>
<keyword evidence="2" id="KW-1185">Reference proteome</keyword>
<evidence type="ECO:0000313" key="1">
    <source>
        <dbReference type="EMBL" id="MFM9652608.1"/>
    </source>
</evidence>
<proteinExistence type="predicted"/>
<comment type="caution">
    <text evidence="1">The sequence shown here is derived from an EMBL/GenBank/DDBJ whole genome shotgun (WGS) entry which is preliminary data.</text>
</comment>